<feature type="non-terminal residue" evidence="3">
    <location>
        <position position="1"/>
    </location>
</feature>
<accession>A0A176S2G1</accession>
<keyword evidence="2 3" id="KW-0328">Glycosyltransferase</keyword>
<dbReference type="GO" id="GO:0008184">
    <property type="term" value="F:glycogen phosphorylase activity"/>
    <property type="evidence" value="ECO:0007669"/>
    <property type="project" value="InterPro"/>
</dbReference>
<dbReference type="InterPro" id="IPR000811">
    <property type="entry name" value="Glyco_trans_35"/>
</dbReference>
<dbReference type="EC" id="2.4.1.1" evidence="2"/>
<dbReference type="GO" id="GO:0005980">
    <property type="term" value="P:glycogen catabolic process"/>
    <property type="evidence" value="ECO:0007669"/>
    <property type="project" value="TreeGrafter"/>
</dbReference>
<reference evidence="3 4" key="1">
    <citation type="submission" date="2016-05" db="EMBL/GenBank/DDBJ databases">
        <title>Single-cell genome of chain-forming Candidatus Thiomargarita nelsonii and comparison to other large sulfur-oxidizing bacteria.</title>
        <authorList>
            <person name="Winkel M."/>
            <person name="Salman V."/>
            <person name="Woyke T."/>
            <person name="Schulz-Vogt H."/>
            <person name="Richter M."/>
            <person name="Flood B."/>
            <person name="Bailey J."/>
            <person name="Amann R."/>
            <person name="Mussmann M."/>
        </authorList>
    </citation>
    <scope>NUCLEOTIDE SEQUENCE [LARGE SCALE GENOMIC DNA]</scope>
    <source>
        <strain evidence="3 4">THI036</strain>
    </source>
</reference>
<dbReference type="PATRIC" id="fig|1003181.4.peg.2920"/>
<keyword evidence="2 3" id="KW-0808">Transferase</keyword>
<keyword evidence="4" id="KW-1185">Reference proteome</keyword>
<sequence>STNNLRLWTAKSSRDFDLQYFSEGNYIKAVEDKNHSENLSKVLYPEDTHQMGRELRLRQEYFFVSASLQDIIRRYLAKHDDIRGLPDKIAIQLNDTHPALAIPELLRIDKNN</sequence>
<dbReference type="AlphaFoldDB" id="A0A176S2G1"/>
<comment type="cofactor">
    <cofactor evidence="2">
        <name>pyridoxal 5'-phosphate</name>
        <dbReference type="ChEBI" id="CHEBI:597326"/>
    </cofactor>
</comment>
<evidence type="ECO:0000256" key="2">
    <source>
        <dbReference type="RuleBase" id="RU000587"/>
    </source>
</evidence>
<keyword evidence="2" id="KW-0663">Pyridoxal phosphate</keyword>
<dbReference type="PANTHER" id="PTHR11468">
    <property type="entry name" value="GLYCOGEN PHOSPHORYLASE"/>
    <property type="match status" value="1"/>
</dbReference>
<organism evidence="3 4">
    <name type="scientific">Candidatus Thiomargarita nelsonii</name>
    <dbReference type="NCBI Taxonomy" id="1003181"/>
    <lineage>
        <taxon>Bacteria</taxon>
        <taxon>Pseudomonadati</taxon>
        <taxon>Pseudomonadota</taxon>
        <taxon>Gammaproteobacteria</taxon>
        <taxon>Thiotrichales</taxon>
        <taxon>Thiotrichaceae</taxon>
        <taxon>Thiomargarita</taxon>
    </lineage>
</organism>
<dbReference type="EMBL" id="LUTY01001172">
    <property type="protein sequence ID" value="OAD22099.1"/>
    <property type="molecule type" value="Genomic_DNA"/>
</dbReference>
<name>A0A176S2G1_9GAMM</name>
<proteinExistence type="inferred from homology"/>
<dbReference type="Gene3D" id="3.40.50.2000">
    <property type="entry name" value="Glycogen Phosphorylase B"/>
    <property type="match status" value="1"/>
</dbReference>
<evidence type="ECO:0000256" key="1">
    <source>
        <dbReference type="ARBA" id="ARBA00006047"/>
    </source>
</evidence>
<comment type="caution">
    <text evidence="3">The sequence shown here is derived from an EMBL/GenBank/DDBJ whole genome shotgun (WGS) entry which is preliminary data.</text>
</comment>
<comment type="function">
    <text evidence="2">Allosteric enzyme that catalyzes the rate-limiting step in glycogen catabolism, the phosphorolytic cleavage of glycogen to produce glucose-1-phosphate, and plays a central role in maintaining cellular and organismal glucose homeostasis.</text>
</comment>
<dbReference type="SUPFAM" id="SSF53756">
    <property type="entry name" value="UDP-Glycosyltransferase/glycogen phosphorylase"/>
    <property type="match status" value="1"/>
</dbReference>
<dbReference type="Proteomes" id="UP000076962">
    <property type="component" value="Unassembled WGS sequence"/>
</dbReference>
<evidence type="ECO:0000313" key="3">
    <source>
        <dbReference type="EMBL" id="OAD22099.1"/>
    </source>
</evidence>
<dbReference type="GO" id="GO:0030170">
    <property type="term" value="F:pyridoxal phosphate binding"/>
    <property type="evidence" value="ECO:0007669"/>
    <property type="project" value="TreeGrafter"/>
</dbReference>
<comment type="similarity">
    <text evidence="1 2">Belongs to the glycogen phosphorylase family.</text>
</comment>
<gene>
    <name evidence="3" type="ORF">THIOM_002115</name>
</gene>
<keyword evidence="2" id="KW-0119">Carbohydrate metabolism</keyword>
<dbReference type="Pfam" id="PF00343">
    <property type="entry name" value="Phosphorylase"/>
    <property type="match status" value="1"/>
</dbReference>
<evidence type="ECO:0000313" key="4">
    <source>
        <dbReference type="Proteomes" id="UP000076962"/>
    </source>
</evidence>
<dbReference type="PANTHER" id="PTHR11468:SF3">
    <property type="entry name" value="GLYCOGEN PHOSPHORYLASE, LIVER FORM"/>
    <property type="match status" value="1"/>
</dbReference>
<dbReference type="GO" id="GO:0005737">
    <property type="term" value="C:cytoplasm"/>
    <property type="evidence" value="ECO:0007669"/>
    <property type="project" value="TreeGrafter"/>
</dbReference>
<protein>
    <recommendedName>
        <fullName evidence="2">Alpha-1,4 glucan phosphorylase</fullName>
        <ecNumber evidence="2">2.4.1.1</ecNumber>
    </recommendedName>
</protein>
<comment type="catalytic activity">
    <reaction evidence="2">
        <text>[(1-&gt;4)-alpha-D-glucosyl](n) + phosphate = [(1-&gt;4)-alpha-D-glucosyl](n-1) + alpha-D-glucose 1-phosphate</text>
        <dbReference type="Rhea" id="RHEA:41732"/>
        <dbReference type="Rhea" id="RHEA-COMP:9584"/>
        <dbReference type="Rhea" id="RHEA-COMP:9586"/>
        <dbReference type="ChEBI" id="CHEBI:15444"/>
        <dbReference type="ChEBI" id="CHEBI:43474"/>
        <dbReference type="ChEBI" id="CHEBI:58601"/>
        <dbReference type="EC" id="2.4.1.1"/>
    </reaction>
</comment>